<organism evidence="1 2">
    <name type="scientific">Vitis vinifera</name>
    <name type="common">Grape</name>
    <dbReference type="NCBI Taxonomy" id="29760"/>
    <lineage>
        <taxon>Eukaryota</taxon>
        <taxon>Viridiplantae</taxon>
        <taxon>Streptophyta</taxon>
        <taxon>Embryophyta</taxon>
        <taxon>Tracheophyta</taxon>
        <taxon>Spermatophyta</taxon>
        <taxon>Magnoliopsida</taxon>
        <taxon>eudicotyledons</taxon>
        <taxon>Gunneridae</taxon>
        <taxon>Pentapetalae</taxon>
        <taxon>rosids</taxon>
        <taxon>Vitales</taxon>
        <taxon>Vitaceae</taxon>
        <taxon>Viteae</taxon>
        <taxon>Vitis</taxon>
    </lineage>
</organism>
<dbReference type="EMBL" id="QGNW01001207">
    <property type="protein sequence ID" value="RVW50170.1"/>
    <property type="molecule type" value="Genomic_DNA"/>
</dbReference>
<reference evidence="1 2" key="1">
    <citation type="journal article" date="2018" name="PLoS Genet.">
        <title>Population sequencing reveals clonal diversity and ancestral inbreeding in the grapevine cultivar Chardonnay.</title>
        <authorList>
            <person name="Roach M.J."/>
            <person name="Johnson D.L."/>
            <person name="Bohlmann J."/>
            <person name="van Vuuren H.J."/>
            <person name="Jones S.J."/>
            <person name="Pretorius I.S."/>
            <person name="Schmidt S.A."/>
            <person name="Borneman A.R."/>
        </authorList>
    </citation>
    <scope>NUCLEOTIDE SEQUENCE [LARGE SCALE GENOMIC DNA]</scope>
    <source>
        <strain evidence="2">cv. Chardonnay</strain>
        <tissue evidence="1">Leaf</tissue>
    </source>
</reference>
<name>A0A438ER48_VITVI</name>
<sequence length="105" mass="10783">MTTMAITSSSAARLPPMLPTYNSSISHKLRPSSLSLLSNASSSSLKTLKPSLSSSRVFAAPELLSSQETPDGLEDSATIEVEGSETPGASALSMGVDADKLVTLA</sequence>
<evidence type="ECO:0000313" key="1">
    <source>
        <dbReference type="EMBL" id="RVW50170.1"/>
    </source>
</evidence>
<gene>
    <name evidence="1" type="ORF">CK203_104344</name>
</gene>
<evidence type="ECO:0000313" key="2">
    <source>
        <dbReference type="Proteomes" id="UP000288805"/>
    </source>
</evidence>
<accession>A0A438ER48</accession>
<protein>
    <submittedName>
        <fullName evidence="1">Uncharacterized protein</fullName>
    </submittedName>
</protein>
<comment type="caution">
    <text evidence="1">The sequence shown here is derived from an EMBL/GenBank/DDBJ whole genome shotgun (WGS) entry which is preliminary data.</text>
</comment>
<proteinExistence type="predicted"/>
<dbReference type="Proteomes" id="UP000288805">
    <property type="component" value="Unassembled WGS sequence"/>
</dbReference>
<dbReference type="AlphaFoldDB" id="A0A438ER48"/>